<accession>A0A971IBK8</accession>
<gene>
    <name evidence="2" type="ORF">GXW98_01580</name>
</gene>
<reference evidence="2" key="1">
    <citation type="journal article" date="2020" name="Biotechnol. Biofuels">
        <title>New insights from the biogas microbiome by comprehensive genome-resolved metagenomics of nearly 1600 species originating from multiple anaerobic digesters.</title>
        <authorList>
            <person name="Campanaro S."/>
            <person name="Treu L."/>
            <person name="Rodriguez-R L.M."/>
            <person name="Kovalovszki A."/>
            <person name="Ziels R.M."/>
            <person name="Maus I."/>
            <person name="Zhu X."/>
            <person name="Kougias P.G."/>
            <person name="Basile A."/>
            <person name="Luo G."/>
            <person name="Schluter A."/>
            <person name="Konstantinidis K.T."/>
            <person name="Angelidaki I."/>
        </authorList>
    </citation>
    <scope>NUCLEOTIDE SEQUENCE</scope>
    <source>
        <strain evidence="2">AS01afH2WH_6</strain>
    </source>
</reference>
<dbReference type="InterPro" id="IPR025671">
    <property type="entry name" value="HXXEE"/>
</dbReference>
<dbReference type="RefSeq" id="WP_273172456.1">
    <property type="nucleotide sequence ID" value="NZ_JAAXZR010000007.1"/>
</dbReference>
<comment type="caution">
    <text evidence="2">The sequence shown here is derived from an EMBL/GenBank/DDBJ whole genome shotgun (WGS) entry which is preliminary data.</text>
</comment>
<dbReference type="EMBL" id="JAAXZR010000007">
    <property type="protein sequence ID" value="NLT78964.1"/>
    <property type="molecule type" value="Genomic_DNA"/>
</dbReference>
<evidence type="ECO:0000313" key="2">
    <source>
        <dbReference type="EMBL" id="NLT78964.1"/>
    </source>
</evidence>
<feature type="transmembrane region" description="Helical" evidence="1">
    <location>
        <begin position="107"/>
        <end position="127"/>
    </location>
</feature>
<evidence type="ECO:0000256" key="1">
    <source>
        <dbReference type="SAM" id="Phobius"/>
    </source>
</evidence>
<name>A0A971IBK8_9BIFI</name>
<keyword evidence="1" id="KW-0812">Transmembrane</keyword>
<dbReference type="Pfam" id="PF13787">
    <property type="entry name" value="HXXEE"/>
    <property type="match status" value="1"/>
</dbReference>
<feature type="transmembrane region" description="Helical" evidence="1">
    <location>
        <begin position="133"/>
        <end position="151"/>
    </location>
</feature>
<sequence length="172" mass="19469">MTIFLSTWVLPLMFIMHDFEEMIVMPIWKRRHHRLISGMDKPFFGPVGNGQAFTAGVLEEMCILLAVSLVSGLTGNLTLYLVFCVAYTAHFIMHFRMCAQIRGYVPGVVSAALQTPVMLLLIVVLWRLDDSSLLVYTLYQLLALAFVVANLKVMHGLMPRIESAFLVYAENR</sequence>
<organism evidence="2 3">
    <name type="scientific">Bifidobacterium crudilactis</name>
    <dbReference type="NCBI Taxonomy" id="327277"/>
    <lineage>
        <taxon>Bacteria</taxon>
        <taxon>Bacillati</taxon>
        <taxon>Actinomycetota</taxon>
        <taxon>Actinomycetes</taxon>
        <taxon>Bifidobacteriales</taxon>
        <taxon>Bifidobacteriaceae</taxon>
        <taxon>Bifidobacterium</taxon>
    </lineage>
</organism>
<proteinExistence type="predicted"/>
<protein>
    <submittedName>
        <fullName evidence="2">HXXEE domain-containing protein</fullName>
    </submittedName>
</protein>
<dbReference type="AlphaFoldDB" id="A0A971IBK8"/>
<evidence type="ECO:0000313" key="3">
    <source>
        <dbReference type="Proteomes" id="UP000767327"/>
    </source>
</evidence>
<keyword evidence="1" id="KW-0472">Membrane</keyword>
<dbReference type="Proteomes" id="UP000767327">
    <property type="component" value="Unassembled WGS sequence"/>
</dbReference>
<reference evidence="2" key="2">
    <citation type="submission" date="2020-01" db="EMBL/GenBank/DDBJ databases">
        <authorList>
            <person name="Campanaro S."/>
        </authorList>
    </citation>
    <scope>NUCLEOTIDE SEQUENCE</scope>
    <source>
        <strain evidence="2">AS01afH2WH_6</strain>
    </source>
</reference>
<keyword evidence="1" id="KW-1133">Transmembrane helix</keyword>